<protein>
    <submittedName>
        <fullName evidence="2">Uncharacterized protein</fullName>
    </submittedName>
</protein>
<feature type="compositionally biased region" description="Basic and acidic residues" evidence="1">
    <location>
        <begin position="513"/>
        <end position="527"/>
    </location>
</feature>
<feature type="compositionally biased region" description="Basic residues" evidence="1">
    <location>
        <begin position="1"/>
        <end position="20"/>
    </location>
</feature>
<gene>
    <name evidence="2" type="ORF">ECRASSUSDP1_LOCUS1834</name>
</gene>
<feature type="compositionally biased region" description="Basic and acidic residues" evidence="1">
    <location>
        <begin position="576"/>
        <end position="601"/>
    </location>
</feature>
<keyword evidence="3" id="KW-1185">Reference proteome</keyword>
<sequence>MDQQRMRKSNKSSNMRKRNIRDKIEQERMSFLRGRGGTTPQGHQPGQYNPAGRTAYNRGQKPGKYQADKSCFNKENRSMNSQTRERPELKQRGREYDSLKPNKRDMKLAGKIHDSVEKRTGSGPRNLSSVQDQRREAPKAEGVSHKETNRSKERNDANKNTEDSWLAQWKKRQADKKKKEEEEEKETKKETQAPVMQKKSPERSGMFDTLKERLEEKEVTSKPTPQKESSERVSSLDAFNKRSEEKDFSESVPQKKSTERINNFDTFMKRSAEREDAPNPVTQNKSPARVNTFDAFMKRSVEREDEAPKPALQKESPQKTNSFDAFMKRTDQEETYEPTSQKKSPERQSSYDTFMKKRDQAAEPKPSVVDLTEREPRVEKAPSVEKESPAPSKSPAKENWFEKFKRGQLEKEATKATEEVKKTPSKQESSVDRSAPSGNFFDRLDKSQQKKVTPVKNFERYSNQPDIGYREPPTQKSSLGDIYKQKYQKLEENQEIGDRSEKRESSVSPVIEKSPDYHNKLQKEEPKPAGNSLYGRNPERSLPEVENSYQSHENEQLYSNSKDYYNESRGYPLTSKDADMHEELVPKPTERTTIEIDREEIVLEDESSVRYDNPAPEPPVEEEKEVRTGFEAFMERKRLAEQQKLENVEDSDSEVRANKGEANDFSTSDKYKGKGQEDNRRYGYGGKCPRSSPFKKHYGYGEIPRPESPNFRENNFYDARRPQNDFIEESEEIRELSSNMFNKKVDDEDRQRPHVSSSPTKEQHQDDPIYQENSTPQRQKDYYNSERRMDYDKESDYHFNDNQGDSHLEPTPSKYIDMRKDSEVERSHHNETPMNYDNNEESIQDLQRESERDYPIEPERDYQTKAVEDYQREPERDYHQEDQFIEESNQEYNEPPKYREEEKEHRENSRGYGQESRDFRDDQMQYRRQSQDFRDDHRDNKEENKEYSYQNQQREESYYNEGRRESEDIPRDYGTPQKNYDYHSRDHEMGSRAMHEPERSYEKQAPNPYTPEMNHGGIYSEDSVSAQHQANTYSNAPLVKEKPTISECVYAAKKSIMNAVVQVESKFPEEFLNNLKTESFSYKSDILYGKLDLTLGHKVFRSQLVPTFEEEMEKSNICLNLIFGEGITRWTRTNKEAIEMFLKRFKSVDLFPTLSQLRLILDFHSTVPTVSMTSVQKFLITSQASMIEKQYVVEWISTIFGLNLSCMKMASIEIPQNTEDQGELQIKLMALLCLFYDLQPQELMDLQLISVVYLKPHFCFKSECGNFLLILPVCYSNILHKLISKCETAETKSCSQAIGQDLFRSFCYHGKNRLFSSIEPELTSIQKEIKETTDYSFIYADPTKFVRVFDPSQRNGEAVYPAHIVTKGDKEIPLRLFDSGMEIIHSNNSFETSKLFRDSFKLEIGSSAPSLKCQSTYIKKFSVL</sequence>
<feature type="compositionally biased region" description="Polar residues" evidence="1">
    <location>
        <begin position="337"/>
        <end position="352"/>
    </location>
</feature>
<feature type="compositionally biased region" description="Basic and acidic residues" evidence="1">
    <location>
        <begin position="846"/>
        <end position="882"/>
    </location>
</feature>
<dbReference type="EMBL" id="CAMPGE010001728">
    <property type="protein sequence ID" value="CAI2360530.1"/>
    <property type="molecule type" value="Genomic_DNA"/>
</dbReference>
<proteinExistence type="predicted"/>
<feature type="compositionally biased region" description="Basic and acidic residues" evidence="1">
    <location>
        <begin position="296"/>
        <end position="308"/>
    </location>
</feature>
<feature type="compositionally biased region" description="Polar residues" evidence="1">
    <location>
        <begin position="547"/>
        <end position="563"/>
    </location>
</feature>
<feature type="compositionally biased region" description="Basic and acidic residues" evidence="1">
    <location>
        <begin position="209"/>
        <end position="220"/>
    </location>
</feature>
<feature type="region of interest" description="Disordered" evidence="1">
    <location>
        <begin position="1"/>
        <end position="626"/>
    </location>
</feature>
<feature type="compositionally biased region" description="Basic and acidic residues" evidence="1">
    <location>
        <begin position="638"/>
        <end position="681"/>
    </location>
</feature>
<organism evidence="2 3">
    <name type="scientific">Euplotes crassus</name>
    <dbReference type="NCBI Taxonomy" id="5936"/>
    <lineage>
        <taxon>Eukaryota</taxon>
        <taxon>Sar</taxon>
        <taxon>Alveolata</taxon>
        <taxon>Ciliophora</taxon>
        <taxon>Intramacronucleata</taxon>
        <taxon>Spirotrichea</taxon>
        <taxon>Hypotrichia</taxon>
        <taxon>Euplotida</taxon>
        <taxon>Euplotidae</taxon>
        <taxon>Moneuplotes</taxon>
    </lineage>
</organism>
<feature type="compositionally biased region" description="Basic and acidic residues" evidence="1">
    <location>
        <begin position="71"/>
        <end position="120"/>
    </location>
</feature>
<evidence type="ECO:0000256" key="1">
    <source>
        <dbReference type="SAM" id="MobiDB-lite"/>
    </source>
</evidence>
<feature type="compositionally biased region" description="Basic and acidic residues" evidence="1">
    <location>
        <begin position="239"/>
        <end position="249"/>
    </location>
</feature>
<dbReference type="Proteomes" id="UP001295684">
    <property type="component" value="Unassembled WGS sequence"/>
</dbReference>
<feature type="compositionally biased region" description="Basic and acidic residues" evidence="1">
    <location>
        <begin position="132"/>
        <end position="162"/>
    </location>
</feature>
<feature type="compositionally biased region" description="Basic and acidic residues" evidence="1">
    <location>
        <begin position="816"/>
        <end position="831"/>
    </location>
</feature>
<feature type="compositionally biased region" description="Basic and acidic residues" evidence="1">
    <location>
        <begin position="953"/>
        <end position="971"/>
    </location>
</feature>
<accession>A0AAD1U328</accession>
<feature type="compositionally biased region" description="Basic and acidic residues" evidence="1">
    <location>
        <begin position="778"/>
        <end position="808"/>
    </location>
</feature>
<feature type="compositionally biased region" description="Basic and acidic residues" evidence="1">
    <location>
        <begin position="395"/>
        <end position="422"/>
    </location>
</feature>
<feature type="compositionally biased region" description="Basic and acidic residues" evidence="1">
    <location>
        <begin position="894"/>
        <end position="946"/>
    </location>
</feature>
<feature type="compositionally biased region" description="Basic and acidic residues" evidence="1">
    <location>
        <begin position="267"/>
        <end position="277"/>
    </location>
</feature>
<feature type="compositionally biased region" description="Basic and acidic residues" evidence="1">
    <location>
        <begin position="743"/>
        <end position="752"/>
    </location>
</feature>
<name>A0AAD1U328_EUPCR</name>
<feature type="compositionally biased region" description="Basic and acidic residues" evidence="1">
    <location>
        <begin position="21"/>
        <end position="30"/>
    </location>
</feature>
<feature type="compositionally biased region" description="Basic and acidic residues" evidence="1">
    <location>
        <begin position="371"/>
        <end position="388"/>
    </location>
</feature>
<evidence type="ECO:0000313" key="2">
    <source>
        <dbReference type="EMBL" id="CAI2360530.1"/>
    </source>
</evidence>
<comment type="caution">
    <text evidence="2">The sequence shown here is derived from an EMBL/GenBank/DDBJ whole genome shotgun (WGS) entry which is preliminary data.</text>
</comment>
<feature type="region of interest" description="Disordered" evidence="1">
    <location>
        <begin position="638"/>
        <end position="978"/>
    </location>
</feature>
<feature type="compositionally biased region" description="Basic and acidic residues" evidence="1">
    <location>
        <begin position="488"/>
        <end position="505"/>
    </location>
</feature>
<feature type="compositionally biased region" description="Basic and acidic residues" evidence="1">
    <location>
        <begin position="177"/>
        <end position="191"/>
    </location>
</feature>
<reference evidence="2" key="1">
    <citation type="submission" date="2023-07" db="EMBL/GenBank/DDBJ databases">
        <authorList>
            <consortium name="AG Swart"/>
            <person name="Singh M."/>
            <person name="Singh A."/>
            <person name="Seah K."/>
            <person name="Emmerich C."/>
        </authorList>
    </citation>
    <scope>NUCLEOTIDE SEQUENCE</scope>
    <source>
        <strain evidence="2">DP1</strain>
    </source>
</reference>
<feature type="compositionally biased region" description="Polar residues" evidence="1">
    <location>
        <begin position="251"/>
        <end position="265"/>
    </location>
</feature>
<evidence type="ECO:0000313" key="3">
    <source>
        <dbReference type="Proteomes" id="UP001295684"/>
    </source>
</evidence>